<dbReference type="NCBIfam" id="TIGR01720">
    <property type="entry name" value="NRPS-para261"/>
    <property type="match status" value="2"/>
</dbReference>
<comment type="caution">
    <text evidence="9">The sequence shown here is derived from an EMBL/GenBank/DDBJ whole genome shotgun (WGS) entry which is preliminary data.</text>
</comment>
<feature type="region of interest" description="Disordered" evidence="7">
    <location>
        <begin position="570"/>
        <end position="593"/>
    </location>
</feature>
<evidence type="ECO:0000256" key="4">
    <source>
        <dbReference type="ARBA" id="ARBA00022553"/>
    </source>
</evidence>
<comment type="similarity">
    <text evidence="2">Belongs to the ATP-dependent AMP-binding enzyme family.</text>
</comment>
<dbReference type="Pfam" id="PF00668">
    <property type="entry name" value="Condensation"/>
    <property type="match status" value="7"/>
</dbReference>
<feature type="region of interest" description="Disordered" evidence="7">
    <location>
        <begin position="3137"/>
        <end position="3158"/>
    </location>
</feature>
<dbReference type="PANTHER" id="PTHR45527:SF1">
    <property type="entry name" value="FATTY ACID SYNTHASE"/>
    <property type="match status" value="1"/>
</dbReference>
<dbReference type="CDD" id="cd19543">
    <property type="entry name" value="DCL_NRPS"/>
    <property type="match status" value="1"/>
</dbReference>
<protein>
    <submittedName>
        <fullName evidence="9">Non-ribosomal peptide synthase domain TIGR01720/amino acid adenylation domain-containing protein</fullName>
    </submittedName>
</protein>
<dbReference type="Pfam" id="PF00550">
    <property type="entry name" value="PP-binding"/>
    <property type="match status" value="5"/>
</dbReference>
<keyword evidence="10" id="KW-1185">Reference proteome</keyword>
<feature type="compositionally biased region" description="Basic and acidic residues" evidence="7">
    <location>
        <begin position="3756"/>
        <end position="3768"/>
    </location>
</feature>
<evidence type="ECO:0000313" key="10">
    <source>
        <dbReference type="Proteomes" id="UP001206128"/>
    </source>
</evidence>
<dbReference type="FunFam" id="3.40.50.12780:FF:000012">
    <property type="entry name" value="Non-ribosomal peptide synthetase"/>
    <property type="match status" value="3"/>
</dbReference>
<dbReference type="InterPro" id="IPR020845">
    <property type="entry name" value="AMP-binding_CS"/>
</dbReference>
<dbReference type="SUPFAM" id="SSF47336">
    <property type="entry name" value="ACP-like"/>
    <property type="match status" value="5"/>
</dbReference>
<dbReference type="Pfam" id="PF00501">
    <property type="entry name" value="AMP-binding"/>
    <property type="match status" value="5"/>
</dbReference>
<dbReference type="GO" id="GO:0043041">
    <property type="term" value="P:amino acid activation for nonribosomal peptide biosynthetic process"/>
    <property type="evidence" value="ECO:0007669"/>
    <property type="project" value="TreeGrafter"/>
</dbReference>
<feature type="region of interest" description="Disordered" evidence="7">
    <location>
        <begin position="3756"/>
        <end position="3779"/>
    </location>
</feature>
<dbReference type="PROSITE" id="PS00012">
    <property type="entry name" value="PHOSPHOPANTETHEINE"/>
    <property type="match status" value="5"/>
</dbReference>
<gene>
    <name evidence="9" type="ORF">LX83_000094</name>
</gene>
<feature type="region of interest" description="Disordered" evidence="7">
    <location>
        <begin position="4109"/>
        <end position="4129"/>
    </location>
</feature>
<dbReference type="Gene3D" id="3.30.559.30">
    <property type="entry name" value="Nonribosomal peptide synthetase, condensation domain"/>
    <property type="match status" value="7"/>
</dbReference>
<dbReference type="Proteomes" id="UP001206128">
    <property type="component" value="Unassembled WGS sequence"/>
</dbReference>
<feature type="region of interest" description="Disordered" evidence="7">
    <location>
        <begin position="1248"/>
        <end position="1269"/>
    </location>
</feature>
<dbReference type="Gene3D" id="3.40.50.980">
    <property type="match status" value="10"/>
</dbReference>
<evidence type="ECO:0000256" key="6">
    <source>
        <dbReference type="ARBA" id="ARBA00023194"/>
    </source>
</evidence>
<feature type="region of interest" description="Disordered" evidence="7">
    <location>
        <begin position="938"/>
        <end position="959"/>
    </location>
</feature>
<dbReference type="RefSeq" id="WP_253765732.1">
    <property type="nucleotide sequence ID" value="NZ_JAMTCK010000001.1"/>
</dbReference>
<dbReference type="InterPro" id="IPR006162">
    <property type="entry name" value="Ppantetheine_attach_site"/>
</dbReference>
<dbReference type="InterPro" id="IPR010060">
    <property type="entry name" value="NRPS_synth"/>
</dbReference>
<dbReference type="InterPro" id="IPR020806">
    <property type="entry name" value="PKS_PP-bd"/>
</dbReference>
<keyword evidence="3" id="KW-0596">Phosphopantetheine</keyword>
<feature type="domain" description="Carrier" evidence="8">
    <location>
        <begin position="2012"/>
        <end position="2087"/>
    </location>
</feature>
<dbReference type="InterPro" id="IPR045851">
    <property type="entry name" value="AMP-bd_C_sf"/>
</dbReference>
<dbReference type="NCBIfam" id="TIGR01733">
    <property type="entry name" value="AA-adenyl-dom"/>
    <property type="match status" value="5"/>
</dbReference>
<keyword evidence="5" id="KW-0677">Repeat</keyword>
<dbReference type="SUPFAM" id="SSF52777">
    <property type="entry name" value="CoA-dependent acyltransferases"/>
    <property type="match status" value="14"/>
</dbReference>
<evidence type="ECO:0000256" key="7">
    <source>
        <dbReference type="SAM" id="MobiDB-lite"/>
    </source>
</evidence>
<evidence type="ECO:0000313" key="9">
    <source>
        <dbReference type="EMBL" id="MCP2163254.1"/>
    </source>
</evidence>
<dbReference type="InterPro" id="IPR001242">
    <property type="entry name" value="Condensation_dom"/>
</dbReference>
<evidence type="ECO:0000259" key="8">
    <source>
        <dbReference type="PROSITE" id="PS50075"/>
    </source>
</evidence>
<evidence type="ECO:0000256" key="5">
    <source>
        <dbReference type="ARBA" id="ARBA00022737"/>
    </source>
</evidence>
<keyword evidence="4" id="KW-0597">Phosphoprotein</keyword>
<accession>A0AAE3G9A2</accession>
<dbReference type="FunFam" id="3.40.50.980:FF:000001">
    <property type="entry name" value="Non-ribosomal peptide synthetase"/>
    <property type="match status" value="4"/>
</dbReference>
<dbReference type="GO" id="GO:0003824">
    <property type="term" value="F:catalytic activity"/>
    <property type="evidence" value="ECO:0007669"/>
    <property type="project" value="InterPro"/>
</dbReference>
<dbReference type="InterPro" id="IPR010071">
    <property type="entry name" value="AA_adenyl_dom"/>
</dbReference>
<dbReference type="CDD" id="cd05930">
    <property type="entry name" value="A_NRPS"/>
    <property type="match status" value="3"/>
</dbReference>
<evidence type="ECO:0000256" key="3">
    <source>
        <dbReference type="ARBA" id="ARBA00022450"/>
    </source>
</evidence>
<evidence type="ECO:0000256" key="2">
    <source>
        <dbReference type="ARBA" id="ARBA00006432"/>
    </source>
</evidence>
<dbReference type="InterPro" id="IPR023213">
    <property type="entry name" value="CAT-like_dom_sf"/>
</dbReference>
<name>A0AAE3G9A2_9PSEU</name>
<dbReference type="GO" id="GO:0044550">
    <property type="term" value="P:secondary metabolite biosynthetic process"/>
    <property type="evidence" value="ECO:0007669"/>
    <property type="project" value="UniProtKB-ARBA"/>
</dbReference>
<dbReference type="CDD" id="cd19540">
    <property type="entry name" value="LCL_NRPS-like"/>
    <property type="match status" value="3"/>
</dbReference>
<dbReference type="Pfam" id="PF13193">
    <property type="entry name" value="AMP-binding_C"/>
    <property type="match status" value="5"/>
</dbReference>
<dbReference type="EMBL" id="JAMTCK010000001">
    <property type="protein sequence ID" value="MCP2163254.1"/>
    <property type="molecule type" value="Genomic_DNA"/>
</dbReference>
<dbReference type="InterPro" id="IPR025110">
    <property type="entry name" value="AMP-bd_C"/>
</dbReference>
<comment type="cofactor">
    <cofactor evidence="1">
        <name>pantetheine 4'-phosphate</name>
        <dbReference type="ChEBI" id="CHEBI:47942"/>
    </cofactor>
</comment>
<dbReference type="SMART" id="SM00823">
    <property type="entry name" value="PKS_PP"/>
    <property type="match status" value="5"/>
</dbReference>
<dbReference type="FunFam" id="3.30.559.10:FF:000012">
    <property type="entry name" value="Non-ribosomal peptide synthetase"/>
    <property type="match status" value="1"/>
</dbReference>
<dbReference type="NCBIfam" id="NF003417">
    <property type="entry name" value="PRK04813.1"/>
    <property type="match status" value="6"/>
</dbReference>
<feature type="domain" description="Carrier" evidence="8">
    <location>
        <begin position="956"/>
        <end position="1031"/>
    </location>
</feature>
<dbReference type="NCBIfam" id="NF004282">
    <property type="entry name" value="PRK05691.1"/>
    <property type="match status" value="5"/>
</dbReference>
<dbReference type="GO" id="GO:0031177">
    <property type="term" value="F:phosphopantetheine binding"/>
    <property type="evidence" value="ECO:0007669"/>
    <property type="project" value="InterPro"/>
</dbReference>
<dbReference type="FunFam" id="1.10.1200.10:FF:000005">
    <property type="entry name" value="Nonribosomal peptide synthetase 1"/>
    <property type="match status" value="2"/>
</dbReference>
<organism evidence="9 10">
    <name type="scientific">Goodfellowiella coeruleoviolacea</name>
    <dbReference type="NCBI Taxonomy" id="334858"/>
    <lineage>
        <taxon>Bacteria</taxon>
        <taxon>Bacillati</taxon>
        <taxon>Actinomycetota</taxon>
        <taxon>Actinomycetes</taxon>
        <taxon>Pseudonocardiales</taxon>
        <taxon>Pseudonocardiaceae</taxon>
        <taxon>Goodfellowiella</taxon>
    </lineage>
</organism>
<dbReference type="GO" id="GO:0005829">
    <property type="term" value="C:cytosol"/>
    <property type="evidence" value="ECO:0007669"/>
    <property type="project" value="TreeGrafter"/>
</dbReference>
<reference evidence="9" key="1">
    <citation type="submission" date="2022-06" db="EMBL/GenBank/DDBJ databases">
        <title>Genomic Encyclopedia of Archaeal and Bacterial Type Strains, Phase II (KMG-II): from individual species to whole genera.</title>
        <authorList>
            <person name="Goeker M."/>
        </authorList>
    </citation>
    <scope>NUCLEOTIDE SEQUENCE</scope>
    <source>
        <strain evidence="9">DSM 43935</strain>
    </source>
</reference>
<dbReference type="FunFam" id="2.30.38.10:FF:000001">
    <property type="entry name" value="Non-ribosomal peptide synthetase PvdI"/>
    <property type="match status" value="5"/>
</dbReference>
<proteinExistence type="inferred from homology"/>
<dbReference type="CDD" id="cd12117">
    <property type="entry name" value="A_NRPS_Srf_like"/>
    <property type="match status" value="1"/>
</dbReference>
<feature type="compositionally biased region" description="Polar residues" evidence="7">
    <location>
        <begin position="575"/>
        <end position="588"/>
    </location>
</feature>
<feature type="domain" description="Carrier" evidence="8">
    <location>
        <begin position="5681"/>
        <end position="5755"/>
    </location>
</feature>
<feature type="compositionally biased region" description="Pro residues" evidence="7">
    <location>
        <begin position="3149"/>
        <end position="3158"/>
    </location>
</feature>
<dbReference type="SUPFAM" id="SSF56801">
    <property type="entry name" value="Acetyl-CoA synthetase-like"/>
    <property type="match status" value="5"/>
</dbReference>
<dbReference type="InterPro" id="IPR000873">
    <property type="entry name" value="AMP-dep_synth/lig_dom"/>
</dbReference>
<dbReference type="FunFam" id="3.30.300.30:FF:000010">
    <property type="entry name" value="Enterobactin synthetase component F"/>
    <property type="match status" value="4"/>
</dbReference>
<dbReference type="GO" id="GO:0017000">
    <property type="term" value="P:antibiotic biosynthetic process"/>
    <property type="evidence" value="ECO:0007669"/>
    <property type="project" value="UniProtKB-KW"/>
</dbReference>
<dbReference type="InterPro" id="IPR009081">
    <property type="entry name" value="PP-bd_ACP"/>
</dbReference>
<sequence length="6265" mass="665173">MTDLGTTPLPLTAAQAGLWYAQRVDRDNPTYNTAEYVEITGPLEHTALAEAVRETFADADGLRARFTTERGEAVQWISPLPEQPLAVVDLSGRADPAGAAHAWMRADLDTPVDLCDGPLFTEALLRLSPEKHFWYQRFHHILLDAYGFAMITRRVAERYSAVLAGQPPSTAPFQPLRALVEEDLAYWSSPARAADRRFWTQRLAGPPEVASLATRTAPAAHRFLRETAVLDAEVAAGLAALAARGGAGWAELVIAAGAALLHRCTGASDVVLGLPVMGRLGSVAARVPASTVNVLPLRLDLSPWTSLGELLAGVRTELRALRAHQRYRGEDIRRDLRLLGQDRRLVGPWINIKPFDTRLDFAGSPATVHHLAAGAVDDLTITVSGAPRDGVLLQFDANPHCYRPTELAQHLAAFQDVLGQLAAAPADPPLGTLRVTRQPRAAAGPERDVPEQGLADLVEAQVARTPTEVALVHADQELTYADLNTRANRLAHRLIAHGARAERLVAVLLPRSAELVVALLAVAKSGAAYLPLDPDLPPARLAAMLADARPAVLVTTPDTEVDSPIGTVRLAPGTDQGSGPDTNPTSAETGGARRGEHAAYVIHTSGSTGTPKGVIVTSANLVNFLHAMRAVVPLRPTDRLLAVTTVGFDIAALELYLPLLAGASVVLASRDDTRDPALLAALLTRCGATVAQATPALWTGLLAHDPSPVRGLRVLVGGERLPAALAAGLRAAGAEVTNLYGPTETTVWSTAWPLAEDPAGDPPIGRPIDNTQVHLLDRALTPVRPDAMGELYIGGRGVARGYLNRPALTAGRFVANPFGRPGSLLYRTGDLARWRGDGVLEVLGRVDDQVKIRGFRIEPGEIEAALLRQPGVARAVVTAPAEPGGTRRLVAHVVPTGEAAALDRAGLRAALAEQLPDYLVPSAVVVLDALPLTPNGKLDRSALPVPDADGSARGRPPRTPAEQVLCQLFAEVLGRREVGVEDNLFDLGGHSLTAIRLAGRVRAVLGAELPVRQVFDAPTPAALAGHLARGTHPRPVPRASAEPGPVPLSAAQQQLWFLHRMTGAGATYHIPLALRLSGDLDAGALAEAVRDVVARHESLRTVIRDTGESVSQVVVDQPASWPALRTSTCTADRIDAVLAELVRRPLDPLAGPPVEFRLFHLGPADHVLLVLLHHVIADEWSLDRLVADLATAYTARLAGAAPDWPAPRLRYRDHVRWQRDLLGDADDDSSLGARQLAHWRRTLAGLPEELSLPTDRPRPTHPTGAGDALGFTVPADTHARLRALASASGVSMFMVAHAALAALLTKLGAGEDLPIGVPVAGRTDPAFDEVVGFFVNPLVLRTDTSGGPTFTELLHRVRDTDLTALSHQDLPFARLVEAVNPVRSAARHPLFQVMLDFRSAGDRPADFAGLAVDRALLDTGTAKFDLALTLTEHARDAGLHGRIEFSTDLFDRDTVARLAQWLVTLLTAVADDPHRPVHRIEILSPAQRRRQLDLGRGPVLGLAPRTVPAIFEHQVAVDPGALALFDDTVRLTYDQLNARANRLAHALIRRGVGPERVVAVLLPRSIEVLVGLLAVVKAGGVFLPVDPDYPAERVAFVLRDARPALVLSTSAVAVPGGAPPHLLLDTPELAAELAGLPATDPTDADRTAPLRPTNAAYLIYTSGSTGTPKGVVSTHEGITGLVRTWDRTVGTGPGTRHLQFASPSFDMMFSELAMSLFAGGALAVVPAEQRLGPELAAFVTRHALTHVDLPPAALATIPDRALPDGMTVIVGADHCPPDLIARWAAHHPVVNAYGPTESTVNATLWTCPPGFTAGPVPIGRPDVDKRAHVLDAGLCPVPPGVAGELYLGGAGLARGYLNQPALTAARFVADPFGAPGARMYRTGDLVRWTPDGQLDMLGRVDDQVKIRGFRVEPGEVEAVLARHPLVAASVVVARADAATGAQLVGYVVAAPEAGAGRPTPVELRRHVAASLPAHQVPAAFVLLDALPLLPNSKVDRRALPAPTRSAGLTGVAPRTDGERRLCAVFADLLGLPEVGIDDDFFAAGGHSLLAARLVGRVRAELGAELPLRQVFDTPTVRELAALVADAGTARPALRPAARPEPLPLSFAQHRLWLVDRLTGGSSYTVPIAVTLRGPLDPAALRQAVADVLGRHEVLRTRYPERDGGPHQEVLPPGDAALAACLPGEPVGSAPETIDADLLAAADRRLDLAATPPVRVTLFRTARHEHVLLLLVHHIACDEWSLGPLLRDLATAYRARGQGRAPDWAPLPVQYADYGLWQRQLLGERADPASRAGRQLAHWVRVLADVPDRHELPLATPRPTARADAEAGDHVEFTPSPRALRGIRELAAQTRTTPFMVLHAAVAALLTRLGAGTDLPLGAPSAGRDDTALDELVGFFVNTLVLRTDTSGDPSFRDLLARVRQVDLAAYAHQDVPFDHVVEAVSPTRHASGTPLFRVLVMHQTQPDELRWGELTSSVRPVRLPTAKFDLAFSFTEQQGADRMAGVINYRTALFDRPAVQRLAGWLCRLLDAVVADPDARISRAALLTPDEHRQVLVDWGSGAPARPAGTLTDRFAAVVRRAPDAVAVLAGDTELTYAELDARASALAARLRGHGVATEDVVALACPRSADLVVAILAVVRAGAAYLPLQPGQPADRAAGLLRDTGAALLLATAEHAHLAARAGLPLLRLDQPEPAHTDPAGQHFPPGHPDQLAYVMVTSGSTGTPKRVAVTHRDVAALAGDRCWDGGGHERVLLHSPHSFDAATYELWVPLLRGGRVVVCPDGELTPGRVRDLVDAHGLTGLWLTAGLFAVLADEDPAALRGLREVWTGGDVVSAEAVRRVLAAVPDLTVVNGYGPTETTTFATRHPMTAGRPPAVDTPIGRPLDGMRAHLLDAWLRPVGVGVVGELYLAGAGLARGYHGQPALTAERFVADPHAPGERMYRSGDLARWRPDGRLEFVGRADDQVKIRGFRVEPGEVEAVLAGHPAVRRAAVVARADRPADRRLVAYAVLTAPAAVDAEALREHLAARLPEQLVPAEVVLVPDLPLTTNGKLDRAALPAPERVRCPTARRPVGQREELLCALLADLLEVAEVGPDENFFALGGHSLLAIRLVSRLRAATGAELSVRAVFEAPTAAELARRLTGARSSRPAPRAQPRPDPLPLSPAQQRLWFLHRLEGPHPAYNVPVVLRLSGRLDRAALRAALTDVLARHESLRTVFPEVDGVPRQVVRDPAEVAVDLVEVTSTAERLADHLAEAARHEFDLAAAVPLRATLVTSGTDEHVLLLTQHHIACDEWSLRPLVADLATAYRARLRGQAPDWAPLPVQYADHALWQRQTLGEATDPDSVLGRQLRFWRAELAGLPEEITLPTDRPRPATPSHTGGVVDFQVPADLDRALREFAVRAGASVFMVCQAVLAALLNRLGAGTDIPLGTPVAGRDDEAVRELVGFFANTLVLRLDLTGDPDARELVARSRRVVLAALDHQDVPFEQVVDDLRPARSLARHPLFQVLVSYQRREPVRPDLPGLAVDVDLIDTGTAKFDLTLALVDDPAGAGLRGALVHRADLFDHDTAHRLTRRWLRLLEQVVTRPRTRLSQLDVLLPDERGWLLAGGHPSPPARTDAPATIHAAVHRWAAATPTAPAMFSPSGVVSHADLDRRANRLARALLARGAGPERLVGIALPRTPELLVALLAVAKTGGAYLPLDPAYPPDRLAFTVADADPVLVLTTTALAGRLPAAARRLCLDAPEVAEELAGLADGEVTDRERPAPGHGEHPAYVSYTSGSTGRPKGVVVPQRAVLNLAAWARTALGPAALARTLATTSLNFDVSVIETLVPLVCGGGVELAADLLELAADPDRAWTAGLVSGVPSVLDAVLADPPPRLDARVLIAAGEVFGARLLGRVRAALPGARVVNAYGPTEATVYATAWFAPTDPDDTAGAPPIGRPIAGARAHVLDAALRPVPPGVTGELYLAGPGLARGYLNQPGRTAERFVASPFGSPGERLYRTGDLVRWTTGGELRFVGRADEQVKIRGFRIEPGEVEAALTALPAVADAAVVAREDTPGTRRLVGYVTPRPDRDCDPAELRAALATTLPDHLVPAEIVVLAAFPLTPSGKLDRRALPAPAAPRQQHTRPPRAGAEAVLAQVFAELLGRDRVGPDDDFFALGGDSIVSIQLVSRARAAGLRLRPRDVFDHPTVAGLAEVATAAQPGGASTEDRAGTGRIPATPIMRWLAGRGGPIRRFSQHTVVRTPAGMRQDQLTAVVSALVDRHDVLRATLVPSDVDGPGELVVAEPGTVDAGSLVERVDAVGSTDADLPELVAHAHANAVAALDPERGVVARLAWLDRGERPGRLVVVLHHLVVDGVSWRVLLPDLAQAWAAVARGEPVALAPVGTSFREWAHALRRYPAGPELDVWRQQLAGPDPLLGRRPLDPAVDTVATVRHVWRTLPAHLTEPLLTTVPSAWHARVSDVLLTALALAVAAWRDRPAGADPVAPVLVAVEGHGREHLADGQDLSRTVGWFTSRYPVRLDLTGVAVPAALAGGAAAGQAVKQVKEQLRALPPGGIGFGVLRHLDPVAGAELARLPAPQLCFNYLGRVGLGLAEDTDWSVAPEPGAGDGVDEGLAAATALDINASTVDGPGGPRLRVRWSYPAGVLTEREVAELADGWCAALDALTRAARLAEARGRTPSDFPLVALSPADVAELERDHPGLADVWPLTPLQRGLLFHSLFDDAGADVYTVQLTLELAGAVDTARLRRAAQALLDRHPALRVRFAPLASGSAVQVVPDRVAARLTETDLSGLAAPAAEAASADLLARDRAERFDLALGPLLRLTLVRLPGHRARLVLTSHHLVTDGWSNPLLVRDLLALYAAEPTGAAPPVPRPYRDFLSWLAERDQTEAERAWARALAGLAGPTLLVDPDPTRPPVPPEQLVVPAPAGPLVALARRHGVTLTTVLQLAWAVVLGRLTNQRDVVFGTVVSGRPADLPGVAAMVGPFVNTLPVRVRLSEQDTVAAALVGLRREQTALLDHQHLGLAELRRLAGVGELFDTLLVVENYPLDAAELTGAQRAAGLAITGVSGQDATHYPLSLLVQPTGDELRLHVKFRPDLLSAPAADRLAARLTRVLGRLATADRTRLADIDVLSDDERDRLLRGYNSTAAPPATAALAELLRAQVAQRPTDTALVAGAVAHSYADLDAWANRLARLLVARGVGPERVVAVLLPRTAAFVAAVFAVAKAGGAFLPLDPDYPAERVSGMLREAAPVLVLADATTRTLLAPGWDVLEVADSGGADPALADFSAADLGTADLLAPPAPDQLAYVIYTSGSTGTPKGVAVSHRALATLFAGHRTTLFAPARQRAGGARPRVAHLASFSFDAALNPLLWLLAGHELHLVDESTRRDPDRLVAQLDTAGIGVIQATPTQVEQLVAAGLLAGPRPPVLLALGGEPVPPALWDQLAAAPGTHAVNLYGPAESTVDVLSCPIEPGTRPALGRPVANTSVYLLDAGLRPTPEEAVGEIYLAGPQLARGYLRQPGRTAERFVANPFGPPGSRLYRTGDLGRWRADGRMEFAGRADRQVKLRGYRIELPEIEVVLAGHPDVSRVVVVLRQDASGRRRLVAYLVAARERAVRDEQVRDEPVRVESVRAHAAAHLPDYMVPAAFVVLDELPTTANGKLDADRLPEPDFAAARGDARPRDARERVLAELFAEVLRLPSVGVHDNFFTLGGDSIVSIQLVARARREGLRITPRQVFEHRTPAALAALATATAPAATEDRAAVGAAPLTPIMRRLLDRGGPIDRFCQSVLVRLPVGIDHVGLAAVLQALLDRHDALRGRLVLDDPAEPVLRIEPRRPGLAESLLTRVDTSRSGTTPEQLADDHLAAAAGRLDPTAGVLARFVWLDPGPARAGHLLLVIHHLVVDGVSWRVLLADLASAWAAVSAGAVPELPGVPTAWRTWATALAAEAATPARTAELDLWTGMLADPAGADPTDERPGASTGRPGPLDPRRDTAGTAEHLLATLPATRTAPLLTEVPAAFHASAAEVLLTGLVLALAGHAGQGGDAVLVEVEAHGREDGVADVDLSRTVGWFTTAHPVRFDLAGIDRAAAARGGPSAGQALKRVKERLRTLPDNGIGYGLLRHLNPRTAPVLARLRGPDVAFNYLGRLDTAATGAAEWAPVATAAGLGGLADPELPLATGLTVNASTVEGPDGPELRVRWVFAPALWSAQRVRALTEAWFTALDGLAAHGRDADAGGHTPSDLPLVSLSQAQIDLLESKWRTR</sequence>
<dbReference type="Gene3D" id="2.30.38.10">
    <property type="entry name" value="Luciferase, Domain 3"/>
    <property type="match status" value="5"/>
</dbReference>
<dbReference type="GO" id="GO:0008610">
    <property type="term" value="P:lipid biosynthetic process"/>
    <property type="evidence" value="ECO:0007669"/>
    <property type="project" value="UniProtKB-ARBA"/>
</dbReference>
<dbReference type="Gene3D" id="1.10.1200.10">
    <property type="entry name" value="ACP-like"/>
    <property type="match status" value="5"/>
</dbReference>
<feature type="domain" description="Carrier" evidence="8">
    <location>
        <begin position="4127"/>
        <end position="4201"/>
    </location>
</feature>
<dbReference type="Gene3D" id="3.30.300.30">
    <property type="match status" value="5"/>
</dbReference>
<dbReference type="GO" id="GO:0072330">
    <property type="term" value="P:monocarboxylic acid biosynthetic process"/>
    <property type="evidence" value="ECO:0007669"/>
    <property type="project" value="UniProtKB-ARBA"/>
</dbReference>
<dbReference type="PROSITE" id="PS00455">
    <property type="entry name" value="AMP_BINDING"/>
    <property type="match status" value="4"/>
</dbReference>
<dbReference type="FunFam" id="1.10.1200.10:FF:000016">
    <property type="entry name" value="Non-ribosomal peptide synthase"/>
    <property type="match status" value="3"/>
</dbReference>
<feature type="domain" description="Carrier" evidence="8">
    <location>
        <begin position="3067"/>
        <end position="3142"/>
    </location>
</feature>
<dbReference type="InterPro" id="IPR036736">
    <property type="entry name" value="ACP-like_sf"/>
</dbReference>
<dbReference type="Gene3D" id="3.30.559.10">
    <property type="entry name" value="Chloramphenicol acetyltransferase-like domain"/>
    <property type="match status" value="7"/>
</dbReference>
<feature type="region of interest" description="Disordered" evidence="7">
    <location>
        <begin position="5966"/>
        <end position="5995"/>
    </location>
</feature>
<keyword evidence="6" id="KW-0045">Antibiotic biosynthesis</keyword>
<dbReference type="PROSITE" id="PS50075">
    <property type="entry name" value="CARRIER"/>
    <property type="match status" value="5"/>
</dbReference>
<evidence type="ECO:0000256" key="1">
    <source>
        <dbReference type="ARBA" id="ARBA00001957"/>
    </source>
</evidence>
<dbReference type="PANTHER" id="PTHR45527">
    <property type="entry name" value="NONRIBOSOMAL PEPTIDE SYNTHETASE"/>
    <property type="match status" value="1"/>
</dbReference>